<accession>A2F0I3</accession>
<proteinExistence type="inferred from homology"/>
<protein>
    <recommendedName>
        <fullName evidence="3">ubiquitinyl hydrolase 1</fullName>
        <ecNumber evidence="3">3.4.19.12</ecNumber>
    </recommendedName>
</protein>
<evidence type="ECO:0000313" key="10">
    <source>
        <dbReference type="EMBL" id="EAY01563.1"/>
    </source>
</evidence>
<dbReference type="SMR" id="A2F0I3"/>
<dbReference type="Pfam" id="PF06337">
    <property type="entry name" value="DUSP"/>
    <property type="match status" value="1"/>
</dbReference>
<keyword evidence="5" id="KW-0833">Ubl conjugation pathway</keyword>
<dbReference type="GO" id="GO:0004843">
    <property type="term" value="F:cysteine-type deubiquitinase activity"/>
    <property type="evidence" value="ECO:0007669"/>
    <property type="project" value="UniProtKB-EC"/>
</dbReference>
<dbReference type="InterPro" id="IPR001394">
    <property type="entry name" value="Peptidase_C19_UCH"/>
</dbReference>
<dbReference type="FunCoup" id="A2F0I3">
    <property type="interactions" value="532"/>
</dbReference>
<dbReference type="AlphaFoldDB" id="A2F0I3"/>
<evidence type="ECO:0000256" key="3">
    <source>
        <dbReference type="ARBA" id="ARBA00012759"/>
    </source>
</evidence>
<evidence type="ECO:0000313" key="11">
    <source>
        <dbReference type="Proteomes" id="UP000001542"/>
    </source>
</evidence>
<dbReference type="EMBL" id="DS113563">
    <property type="protein sequence ID" value="EAY01563.1"/>
    <property type="molecule type" value="Genomic_DNA"/>
</dbReference>
<dbReference type="PROSITE" id="PS50235">
    <property type="entry name" value="USP_3"/>
    <property type="match status" value="1"/>
</dbReference>
<organism evidence="10 11">
    <name type="scientific">Trichomonas vaginalis (strain ATCC PRA-98 / G3)</name>
    <dbReference type="NCBI Taxonomy" id="412133"/>
    <lineage>
        <taxon>Eukaryota</taxon>
        <taxon>Metamonada</taxon>
        <taxon>Parabasalia</taxon>
        <taxon>Trichomonadida</taxon>
        <taxon>Trichomonadidae</taxon>
        <taxon>Trichomonas</taxon>
    </lineage>
</organism>
<evidence type="ECO:0000259" key="8">
    <source>
        <dbReference type="PROSITE" id="PS50235"/>
    </source>
</evidence>
<dbReference type="Pfam" id="PF00443">
    <property type="entry name" value="UCH"/>
    <property type="match status" value="1"/>
</dbReference>
<feature type="domain" description="USP" evidence="8">
    <location>
        <begin position="247"/>
        <end position="811"/>
    </location>
</feature>
<dbReference type="InParanoid" id="A2F0I3"/>
<dbReference type="SMART" id="SM00695">
    <property type="entry name" value="DUSP"/>
    <property type="match status" value="1"/>
</dbReference>
<dbReference type="GO" id="GO:0016579">
    <property type="term" value="P:protein deubiquitination"/>
    <property type="evidence" value="ECO:0007669"/>
    <property type="project" value="InterPro"/>
</dbReference>
<dbReference type="Gene3D" id="3.10.20.90">
    <property type="entry name" value="Phosphatidylinositol 3-kinase Catalytic Subunit, Chain A, domain 1"/>
    <property type="match status" value="1"/>
</dbReference>
<dbReference type="eggNOG" id="KOG1870">
    <property type="taxonomic scope" value="Eukaryota"/>
</dbReference>
<comment type="catalytic activity">
    <reaction evidence="1">
        <text>Thiol-dependent hydrolysis of ester, thioester, amide, peptide and isopeptide bonds formed by the C-terminal Gly of ubiquitin (a 76-residue protein attached to proteins as an intracellular targeting signal).</text>
        <dbReference type="EC" id="3.4.19.12"/>
    </reaction>
</comment>
<dbReference type="PROSITE" id="PS51283">
    <property type="entry name" value="DUSP"/>
    <property type="match status" value="1"/>
</dbReference>
<dbReference type="VEuPathDB" id="TrichDB:TVAG_025610"/>
<dbReference type="EC" id="3.4.19.12" evidence="3"/>
<evidence type="ECO:0000256" key="7">
    <source>
        <dbReference type="ARBA" id="ARBA00022807"/>
    </source>
</evidence>
<dbReference type="Proteomes" id="UP000001542">
    <property type="component" value="Unassembled WGS sequence"/>
</dbReference>
<dbReference type="PROSITE" id="PS00973">
    <property type="entry name" value="USP_2"/>
    <property type="match status" value="1"/>
</dbReference>
<keyword evidence="11" id="KW-1185">Reference proteome</keyword>
<dbReference type="InterPro" id="IPR050185">
    <property type="entry name" value="Ub_carboxyl-term_hydrolase"/>
</dbReference>
<dbReference type="VEuPathDB" id="TrichDB:TVAGG3_0329020"/>
<gene>
    <name evidence="10" type="ORF">TVAG_025610</name>
</gene>
<keyword evidence="7" id="KW-0788">Thiol protease</keyword>
<comment type="similarity">
    <text evidence="2">Belongs to the peptidase C19 family.</text>
</comment>
<dbReference type="Gene3D" id="3.90.70.10">
    <property type="entry name" value="Cysteine proteinases"/>
    <property type="match status" value="2"/>
</dbReference>
<evidence type="ECO:0000256" key="4">
    <source>
        <dbReference type="ARBA" id="ARBA00022670"/>
    </source>
</evidence>
<dbReference type="OrthoDB" id="265776at2759"/>
<evidence type="ECO:0000256" key="5">
    <source>
        <dbReference type="ARBA" id="ARBA00022786"/>
    </source>
</evidence>
<dbReference type="InterPro" id="IPR028889">
    <property type="entry name" value="USP"/>
</dbReference>
<dbReference type="InterPro" id="IPR006615">
    <property type="entry name" value="Pept_C19_DUSP"/>
</dbReference>
<reference evidence="10" key="1">
    <citation type="submission" date="2006-10" db="EMBL/GenBank/DDBJ databases">
        <authorList>
            <person name="Amadeo P."/>
            <person name="Zhao Q."/>
            <person name="Wortman J."/>
            <person name="Fraser-Liggett C."/>
            <person name="Carlton J."/>
        </authorList>
    </citation>
    <scope>NUCLEOTIDE SEQUENCE</scope>
    <source>
        <strain evidence="10">G3</strain>
    </source>
</reference>
<reference evidence="10" key="2">
    <citation type="journal article" date="2007" name="Science">
        <title>Draft genome sequence of the sexually transmitted pathogen Trichomonas vaginalis.</title>
        <authorList>
            <person name="Carlton J.M."/>
            <person name="Hirt R.P."/>
            <person name="Silva J.C."/>
            <person name="Delcher A.L."/>
            <person name="Schatz M."/>
            <person name="Zhao Q."/>
            <person name="Wortman J.R."/>
            <person name="Bidwell S.L."/>
            <person name="Alsmark U.C.M."/>
            <person name="Besteiro S."/>
            <person name="Sicheritz-Ponten T."/>
            <person name="Noel C.J."/>
            <person name="Dacks J.B."/>
            <person name="Foster P.G."/>
            <person name="Simillion C."/>
            <person name="Van de Peer Y."/>
            <person name="Miranda-Saavedra D."/>
            <person name="Barton G.J."/>
            <person name="Westrop G.D."/>
            <person name="Mueller S."/>
            <person name="Dessi D."/>
            <person name="Fiori P.L."/>
            <person name="Ren Q."/>
            <person name="Paulsen I."/>
            <person name="Zhang H."/>
            <person name="Bastida-Corcuera F.D."/>
            <person name="Simoes-Barbosa A."/>
            <person name="Brown M.T."/>
            <person name="Hayes R.D."/>
            <person name="Mukherjee M."/>
            <person name="Okumura C.Y."/>
            <person name="Schneider R."/>
            <person name="Smith A.J."/>
            <person name="Vanacova S."/>
            <person name="Villalvazo M."/>
            <person name="Haas B.J."/>
            <person name="Pertea M."/>
            <person name="Feldblyum T.V."/>
            <person name="Utterback T.R."/>
            <person name="Shu C.L."/>
            <person name="Osoegawa K."/>
            <person name="de Jong P.J."/>
            <person name="Hrdy I."/>
            <person name="Horvathova L."/>
            <person name="Zubacova Z."/>
            <person name="Dolezal P."/>
            <person name="Malik S.B."/>
            <person name="Logsdon J.M. Jr."/>
            <person name="Henze K."/>
            <person name="Gupta A."/>
            <person name="Wang C.C."/>
            <person name="Dunne R.L."/>
            <person name="Upcroft J.A."/>
            <person name="Upcroft P."/>
            <person name="White O."/>
            <person name="Salzberg S.L."/>
            <person name="Tang P."/>
            <person name="Chiu C.-H."/>
            <person name="Lee Y.-S."/>
            <person name="Embley T.M."/>
            <person name="Coombs G.H."/>
            <person name="Mottram J.C."/>
            <person name="Tachezy J."/>
            <person name="Fraser-Liggett C.M."/>
            <person name="Johnson P.J."/>
        </authorList>
    </citation>
    <scope>NUCLEOTIDE SEQUENCE [LARGE SCALE GENOMIC DNA]</scope>
    <source>
        <strain evidence="10">G3</strain>
    </source>
</reference>
<dbReference type="SUPFAM" id="SSF54001">
    <property type="entry name" value="Cysteine proteinases"/>
    <property type="match status" value="1"/>
</dbReference>
<dbReference type="PANTHER" id="PTHR21646">
    <property type="entry name" value="UBIQUITIN CARBOXYL-TERMINAL HYDROLASE"/>
    <property type="match status" value="1"/>
</dbReference>
<sequence length="813" mass="92823">MSIPTKEEQAERLKNLERTSSISVEDGAYIISAKWMINYKAAIGFNQFDPANVEVGPIDNSEIADPENKSRVAKTKGENTDFYIVDKTEWDVLYGWYGCNNIIKLEVVMDEVENKPISIVYYQKLTVVYGEEKKDIEVHKYMYAKDILAKARELFNIPADKQLQLIDYLNGNYVALMDEDSYLKRYNLIDGQLIAVNYKDENDEWKIKKPTQVEYLTKLAMGSTPTTAASTTMRSRYGYDEGKPGRHGFNNLGNTCYFNSGTQCLMHTMPLIQYFVDGRWEQWINRENKLGSHGCLATAFNSICQQMWSDNTSGAIRPSELKAAIGGFNSRFSGYEQHDSHELILFMLDGIHEDLNRCKVKPQVEPVIGDGANDEAIADESWKRCKLRNDSIIVDHFYGLLRSQLLCPNCQKTTVVFDPFLTVELPLARENERKIHVSFIPKDIKAKWTEFNINIRTSEIANVNLISKLVSEKLGKEVLCIPAALNTENFSIKFGFPDTYESRLQAVVFEIDSQDKFYVPVLIVGSVASQYNPNYFNAQPITPPFLIEVDDLSLEEDKYKDIVLERLKPVLDTKSEIELTEDAKNFLARIKKEPEEGQEAPEFAVNFQKDYWKNVQSPKPSKHVKCASANGVVVTADISKLDMNVLVQNVPSNAYGYSSKHTSTDTIPLDRCFNLFSTVDTLDEQNQWHCPHCGQFVCADKKMEIWRCPEVLVIHLKRFSGEGYYVKKDSTLVDFPEELDMAPYIRGKTDQSTHYKLYAVSEHMGSMGGGHYIAHAIVNGKWYKFDDSSCYESSYEDAKSPLAYVLFYQRIDK</sequence>
<dbReference type="SUPFAM" id="SSF143791">
    <property type="entry name" value="DUSP-like"/>
    <property type="match status" value="1"/>
</dbReference>
<dbReference type="InterPro" id="IPR038765">
    <property type="entry name" value="Papain-like_cys_pep_sf"/>
</dbReference>
<dbReference type="STRING" id="5722.A2F0I3"/>
<name>A2F0I3_TRIV3</name>
<keyword evidence="6 10" id="KW-0378">Hydrolase</keyword>
<dbReference type="KEGG" id="tva:4759388"/>
<dbReference type="PANTHER" id="PTHR21646:SF24">
    <property type="entry name" value="UBIQUITIN CARBOXYL-TERMINAL HYDROLASE"/>
    <property type="match status" value="1"/>
</dbReference>
<evidence type="ECO:0000256" key="1">
    <source>
        <dbReference type="ARBA" id="ARBA00000707"/>
    </source>
</evidence>
<dbReference type="RefSeq" id="XP_001314204.1">
    <property type="nucleotide sequence ID" value="XM_001314190.1"/>
</dbReference>
<evidence type="ECO:0000259" key="9">
    <source>
        <dbReference type="PROSITE" id="PS51283"/>
    </source>
</evidence>
<dbReference type="Gene3D" id="3.30.2230.10">
    <property type="entry name" value="DUSP-like"/>
    <property type="match status" value="1"/>
</dbReference>
<dbReference type="GO" id="GO:0006508">
    <property type="term" value="P:proteolysis"/>
    <property type="evidence" value="ECO:0007669"/>
    <property type="project" value="UniProtKB-KW"/>
</dbReference>
<feature type="domain" description="DUSP" evidence="9">
    <location>
        <begin position="4"/>
        <end position="112"/>
    </location>
</feature>
<evidence type="ECO:0000256" key="6">
    <source>
        <dbReference type="ARBA" id="ARBA00022801"/>
    </source>
</evidence>
<dbReference type="InterPro" id="IPR018200">
    <property type="entry name" value="USP_CS"/>
</dbReference>
<keyword evidence="4" id="KW-0645">Protease</keyword>
<dbReference type="InterPro" id="IPR035927">
    <property type="entry name" value="DUSP-like_sf"/>
</dbReference>
<evidence type="ECO:0000256" key="2">
    <source>
        <dbReference type="ARBA" id="ARBA00009085"/>
    </source>
</evidence>